<sequence length="148" mass="17308">MPVRFCEDKDLPAVVELINQLSEASGIQKEFQLSHFWKLFNTMIDHPDMYANFVYDSDGKVTGFISIVFYKTFFHRVGTAQVNELVVDKNYRGQGIGHALMKAAEEEARRRNMDELEVGTENENHLAQKFYRKYGFNEEYVLFGMEFE</sequence>
<comment type="caution">
    <text evidence="4">The sequence shown here is derived from an EMBL/GenBank/DDBJ whole genome shotgun (WGS) entry which is preliminary data.</text>
</comment>
<evidence type="ECO:0000256" key="1">
    <source>
        <dbReference type="ARBA" id="ARBA00022679"/>
    </source>
</evidence>
<keyword evidence="1" id="KW-0808">Transferase</keyword>
<dbReference type="PANTHER" id="PTHR43072:SF23">
    <property type="entry name" value="UPF0039 PROTEIN C11D3.02C"/>
    <property type="match status" value="1"/>
</dbReference>
<dbReference type="GO" id="GO:0016747">
    <property type="term" value="F:acyltransferase activity, transferring groups other than amino-acyl groups"/>
    <property type="evidence" value="ECO:0007669"/>
    <property type="project" value="InterPro"/>
</dbReference>
<organism evidence="4 5">
    <name type="scientific">Leptolinea tardivitalis</name>
    <dbReference type="NCBI Taxonomy" id="229920"/>
    <lineage>
        <taxon>Bacteria</taxon>
        <taxon>Bacillati</taxon>
        <taxon>Chloroflexota</taxon>
        <taxon>Anaerolineae</taxon>
        <taxon>Anaerolineales</taxon>
        <taxon>Anaerolineaceae</taxon>
        <taxon>Leptolinea</taxon>
    </lineage>
</organism>
<evidence type="ECO:0000256" key="2">
    <source>
        <dbReference type="ARBA" id="ARBA00023315"/>
    </source>
</evidence>
<dbReference type="InterPro" id="IPR016181">
    <property type="entry name" value="Acyl_CoA_acyltransferase"/>
</dbReference>
<dbReference type="STRING" id="229920.ADM99_15830"/>
<evidence type="ECO:0000313" key="4">
    <source>
        <dbReference type="EMBL" id="KPL70580.1"/>
    </source>
</evidence>
<dbReference type="Proteomes" id="UP000050430">
    <property type="component" value="Unassembled WGS sequence"/>
</dbReference>
<dbReference type="Pfam" id="PF00583">
    <property type="entry name" value="Acetyltransf_1"/>
    <property type="match status" value="1"/>
</dbReference>
<evidence type="ECO:0000313" key="5">
    <source>
        <dbReference type="Proteomes" id="UP000050430"/>
    </source>
</evidence>
<dbReference type="OrthoDB" id="9794566at2"/>
<name>A0A0P6X6M3_9CHLR</name>
<reference evidence="4 5" key="1">
    <citation type="submission" date="2015-07" db="EMBL/GenBank/DDBJ databases">
        <title>Genome sequence of Leptolinea tardivitalis DSM 16556.</title>
        <authorList>
            <person name="Hemp J."/>
            <person name="Ward L.M."/>
            <person name="Pace L.A."/>
            <person name="Fischer W.W."/>
        </authorList>
    </citation>
    <scope>NUCLEOTIDE SEQUENCE [LARGE SCALE GENOMIC DNA]</scope>
    <source>
        <strain evidence="4 5">YMTK-2</strain>
    </source>
</reference>
<accession>A0A0P6X6M3</accession>
<protein>
    <recommendedName>
        <fullName evidence="3">N-acetyltransferase domain-containing protein</fullName>
    </recommendedName>
</protein>
<dbReference type="PROSITE" id="PS51186">
    <property type="entry name" value="GNAT"/>
    <property type="match status" value="1"/>
</dbReference>
<dbReference type="PANTHER" id="PTHR43072">
    <property type="entry name" value="N-ACETYLTRANSFERASE"/>
    <property type="match status" value="1"/>
</dbReference>
<keyword evidence="2" id="KW-0012">Acyltransferase</keyword>
<dbReference type="CDD" id="cd04301">
    <property type="entry name" value="NAT_SF"/>
    <property type="match status" value="1"/>
</dbReference>
<keyword evidence="5" id="KW-1185">Reference proteome</keyword>
<proteinExistence type="predicted"/>
<gene>
    <name evidence="4" type="ORF">ADM99_15830</name>
</gene>
<dbReference type="RefSeq" id="WP_062422484.1">
    <property type="nucleotide sequence ID" value="NZ_BBYA01000010.1"/>
</dbReference>
<dbReference type="AlphaFoldDB" id="A0A0P6X6M3"/>
<dbReference type="InterPro" id="IPR000182">
    <property type="entry name" value="GNAT_dom"/>
</dbReference>
<dbReference type="Gene3D" id="3.40.630.30">
    <property type="match status" value="1"/>
</dbReference>
<dbReference type="EMBL" id="LGCK01000014">
    <property type="protein sequence ID" value="KPL70580.1"/>
    <property type="molecule type" value="Genomic_DNA"/>
</dbReference>
<dbReference type="SUPFAM" id="SSF55729">
    <property type="entry name" value="Acyl-CoA N-acyltransferases (Nat)"/>
    <property type="match status" value="1"/>
</dbReference>
<evidence type="ECO:0000259" key="3">
    <source>
        <dbReference type="PROSITE" id="PS51186"/>
    </source>
</evidence>
<feature type="domain" description="N-acetyltransferase" evidence="3">
    <location>
        <begin position="1"/>
        <end position="148"/>
    </location>
</feature>